<evidence type="ECO:0000259" key="1">
    <source>
        <dbReference type="Pfam" id="PF20653"/>
    </source>
</evidence>
<evidence type="ECO:0000313" key="2">
    <source>
        <dbReference type="EMBL" id="KAJ8461774.1"/>
    </source>
</evidence>
<accession>A0AAV8Q5K4</accession>
<dbReference type="GO" id="GO:0017119">
    <property type="term" value="C:Golgi transport complex"/>
    <property type="evidence" value="ECO:0007669"/>
    <property type="project" value="InterPro"/>
</dbReference>
<protein>
    <recommendedName>
        <fullName evidence="1">Conserved Oligomeric Golgi complex subunit 6 C-terminal domain-containing protein</fullName>
    </recommendedName>
</protein>
<dbReference type="Pfam" id="PF20653">
    <property type="entry name" value="COG6_C"/>
    <property type="match status" value="1"/>
</dbReference>
<dbReference type="InterPro" id="IPR010490">
    <property type="entry name" value="COG6"/>
</dbReference>
<organism evidence="2 3">
    <name type="scientific">Ensete ventricosum</name>
    <name type="common">Abyssinian banana</name>
    <name type="synonym">Musa ensete</name>
    <dbReference type="NCBI Taxonomy" id="4639"/>
    <lineage>
        <taxon>Eukaryota</taxon>
        <taxon>Viridiplantae</taxon>
        <taxon>Streptophyta</taxon>
        <taxon>Embryophyta</taxon>
        <taxon>Tracheophyta</taxon>
        <taxon>Spermatophyta</taxon>
        <taxon>Magnoliopsida</taxon>
        <taxon>Liliopsida</taxon>
        <taxon>Zingiberales</taxon>
        <taxon>Musaceae</taxon>
        <taxon>Ensete</taxon>
    </lineage>
</organism>
<dbReference type="AlphaFoldDB" id="A0AAV8Q5K4"/>
<dbReference type="EMBL" id="JAQQAF010000009">
    <property type="protein sequence ID" value="KAJ8461774.1"/>
    <property type="molecule type" value="Genomic_DNA"/>
</dbReference>
<dbReference type="Proteomes" id="UP001222027">
    <property type="component" value="Unassembled WGS sequence"/>
</dbReference>
<dbReference type="InterPro" id="IPR048369">
    <property type="entry name" value="COG6_C"/>
</dbReference>
<evidence type="ECO:0000313" key="3">
    <source>
        <dbReference type="Proteomes" id="UP001222027"/>
    </source>
</evidence>
<sequence>MMPSSSWTSATPPTSAWFSGVRFGRMGWVQAECKKLGDNDNPEVSDLLKTNICCLKERPVLFKYCAEEIANMRHHALFRRFISALTRGGPGGLPRPFEVHAHDPLRYVGDMLGWLHQILPAASITGPFPMGSFSEITNPSCEQAKIDVPMDNPLHSSIITSDCNEGVRIDHREVGEERVQAAGKFHLIPTLGLGDITSNGSAVCNSAIDTVSFDKDPSASKETAATSKLFSGQRSWTSRGYKHTLILF</sequence>
<reference evidence="2 3" key="1">
    <citation type="submission" date="2022-12" db="EMBL/GenBank/DDBJ databases">
        <title>Chromosome-scale assembly of the Ensete ventricosum genome.</title>
        <authorList>
            <person name="Dussert Y."/>
            <person name="Stocks J."/>
            <person name="Wendawek A."/>
            <person name="Woldeyes F."/>
            <person name="Nichols R.A."/>
            <person name="Borrell J.S."/>
        </authorList>
    </citation>
    <scope>NUCLEOTIDE SEQUENCE [LARGE SCALE GENOMIC DNA]</scope>
    <source>
        <strain evidence="3">cv. Maze</strain>
        <tissue evidence="2">Seeds</tissue>
    </source>
</reference>
<dbReference type="PANTHER" id="PTHR21506">
    <property type="entry name" value="COMPONENT OF OLIGOMERIC GOLGI COMPLEX 6"/>
    <property type="match status" value="1"/>
</dbReference>
<proteinExistence type="predicted"/>
<keyword evidence="3" id="KW-1185">Reference proteome</keyword>
<name>A0AAV8Q5K4_ENSVE</name>
<dbReference type="PANTHER" id="PTHR21506:SF0">
    <property type="entry name" value="CONSERVED OLIGOMERIC GOLGI COMPLEX SUBUNIT 6"/>
    <property type="match status" value="1"/>
</dbReference>
<dbReference type="GO" id="GO:0006891">
    <property type="term" value="P:intra-Golgi vesicle-mediated transport"/>
    <property type="evidence" value="ECO:0007669"/>
    <property type="project" value="InterPro"/>
</dbReference>
<comment type="caution">
    <text evidence="2">The sequence shown here is derived from an EMBL/GenBank/DDBJ whole genome shotgun (WGS) entry which is preliminary data.</text>
</comment>
<feature type="domain" description="Conserved Oligomeric Golgi complex subunit 6 C-terminal" evidence="1">
    <location>
        <begin position="27"/>
        <end position="119"/>
    </location>
</feature>
<gene>
    <name evidence="2" type="ORF">OPV22_034700</name>
</gene>